<dbReference type="Pfam" id="PF11709">
    <property type="entry name" value="Mit_ribos_Mrp51"/>
    <property type="match status" value="1"/>
</dbReference>
<dbReference type="OrthoDB" id="2735536at2759"/>
<organism evidence="2 3">
    <name type="scientific">Choiromyces venosus 120613-1</name>
    <dbReference type="NCBI Taxonomy" id="1336337"/>
    <lineage>
        <taxon>Eukaryota</taxon>
        <taxon>Fungi</taxon>
        <taxon>Dikarya</taxon>
        <taxon>Ascomycota</taxon>
        <taxon>Pezizomycotina</taxon>
        <taxon>Pezizomycetes</taxon>
        <taxon>Pezizales</taxon>
        <taxon>Tuberaceae</taxon>
        <taxon>Choiromyces</taxon>
    </lineage>
</organism>
<gene>
    <name evidence="2" type="ORF">L873DRAFT_1800259</name>
</gene>
<feature type="compositionally biased region" description="Basic and acidic residues" evidence="1">
    <location>
        <begin position="444"/>
        <end position="457"/>
    </location>
</feature>
<protein>
    <submittedName>
        <fullName evidence="2">Uncharacterized protein</fullName>
    </submittedName>
</protein>
<feature type="region of interest" description="Disordered" evidence="1">
    <location>
        <begin position="184"/>
        <end position="206"/>
    </location>
</feature>
<evidence type="ECO:0000256" key="1">
    <source>
        <dbReference type="SAM" id="MobiDB-lite"/>
    </source>
</evidence>
<dbReference type="InterPro" id="IPR016712">
    <property type="entry name" value="Rbsml_bS1m-like"/>
</dbReference>
<accession>A0A3N4K095</accession>
<reference evidence="2 3" key="1">
    <citation type="journal article" date="2018" name="Nat. Ecol. Evol.">
        <title>Pezizomycetes genomes reveal the molecular basis of ectomycorrhizal truffle lifestyle.</title>
        <authorList>
            <person name="Murat C."/>
            <person name="Payen T."/>
            <person name="Noel B."/>
            <person name="Kuo A."/>
            <person name="Morin E."/>
            <person name="Chen J."/>
            <person name="Kohler A."/>
            <person name="Krizsan K."/>
            <person name="Balestrini R."/>
            <person name="Da Silva C."/>
            <person name="Montanini B."/>
            <person name="Hainaut M."/>
            <person name="Levati E."/>
            <person name="Barry K.W."/>
            <person name="Belfiori B."/>
            <person name="Cichocki N."/>
            <person name="Clum A."/>
            <person name="Dockter R.B."/>
            <person name="Fauchery L."/>
            <person name="Guy J."/>
            <person name="Iotti M."/>
            <person name="Le Tacon F."/>
            <person name="Lindquist E.A."/>
            <person name="Lipzen A."/>
            <person name="Malagnac F."/>
            <person name="Mello A."/>
            <person name="Molinier V."/>
            <person name="Miyauchi S."/>
            <person name="Poulain J."/>
            <person name="Riccioni C."/>
            <person name="Rubini A."/>
            <person name="Sitrit Y."/>
            <person name="Splivallo R."/>
            <person name="Traeger S."/>
            <person name="Wang M."/>
            <person name="Zifcakova L."/>
            <person name="Wipf D."/>
            <person name="Zambonelli A."/>
            <person name="Paolocci F."/>
            <person name="Nowrousian M."/>
            <person name="Ottonello S."/>
            <person name="Baldrian P."/>
            <person name="Spatafora J.W."/>
            <person name="Henrissat B."/>
            <person name="Nagy L.G."/>
            <person name="Aury J.M."/>
            <person name="Wincker P."/>
            <person name="Grigoriev I.V."/>
            <person name="Bonfante P."/>
            <person name="Martin F.M."/>
        </authorList>
    </citation>
    <scope>NUCLEOTIDE SEQUENCE [LARGE SCALE GENOMIC DNA]</scope>
    <source>
        <strain evidence="2 3">120613-1</strain>
    </source>
</reference>
<evidence type="ECO:0000313" key="3">
    <source>
        <dbReference type="Proteomes" id="UP000276215"/>
    </source>
</evidence>
<dbReference type="GO" id="GO:0005763">
    <property type="term" value="C:mitochondrial small ribosomal subunit"/>
    <property type="evidence" value="ECO:0007669"/>
    <property type="project" value="TreeGrafter"/>
</dbReference>
<dbReference type="PANTHER" id="PTHR28058">
    <property type="entry name" value="37S RIBOSOMAL PROTEIN MRP51, MITOCHONDRIAL"/>
    <property type="match status" value="1"/>
</dbReference>
<dbReference type="PANTHER" id="PTHR28058:SF1">
    <property type="entry name" value="SMALL RIBOSOMAL SUBUNIT PROTEIN BS1M"/>
    <property type="match status" value="1"/>
</dbReference>
<feature type="region of interest" description="Disordered" evidence="1">
    <location>
        <begin position="335"/>
        <end position="468"/>
    </location>
</feature>
<keyword evidence="3" id="KW-1185">Reference proteome</keyword>
<dbReference type="Proteomes" id="UP000276215">
    <property type="component" value="Unassembled WGS sequence"/>
</dbReference>
<sequence>MAAKAASPGASLLRQSRLFAMPKPLPPPLSFRLGHQDPAPYPTVQAITTPTASRVRGNWGLKRDVPHKITHTTMRVTELDTIERFMTFESANDDVLTVKKWQEIDMPLTKSPRLLGEMKRPLESVFDDNVSAGELYKWKYLCPFLLDMPADEFKRYLLKKVKPRQKEFEAFVAKKMASVRGVYETSTTSSEQEGESGSENAAEPAVNMEKLRSDPLKFLTLVTDFLDMPHTGRPYRTHPSAGLHYTRSSAHIPHDPEHGPRPSRAVPGRSLNSSPAGPVVGIGGVAATLRENSNYFDNGRIHNNRRHVRDYEPRSAYISTRGRIMMDVKPAVSQEEAVGLRSPGRGLGWGIGASEEGSEGSGGGEDAGSVRDHLKGLVSGGGVGGRRAPDGWGSWMAATNSGRPQQQSGDNGNGNGGRDGLGRLVAPKSRFSDAFTRPGQAATPRDRDNGRRDRSEGIEDVLASLTKR</sequence>
<dbReference type="GO" id="GO:0003735">
    <property type="term" value="F:structural constituent of ribosome"/>
    <property type="evidence" value="ECO:0007669"/>
    <property type="project" value="TreeGrafter"/>
</dbReference>
<dbReference type="AlphaFoldDB" id="A0A3N4K095"/>
<feature type="compositionally biased region" description="Polar residues" evidence="1">
    <location>
        <begin position="397"/>
        <end position="408"/>
    </location>
</feature>
<proteinExistence type="predicted"/>
<evidence type="ECO:0000313" key="2">
    <source>
        <dbReference type="EMBL" id="RPB03743.1"/>
    </source>
</evidence>
<feature type="compositionally biased region" description="Low complexity" evidence="1">
    <location>
        <begin position="184"/>
        <end position="199"/>
    </location>
</feature>
<name>A0A3N4K095_9PEZI</name>
<dbReference type="GO" id="GO:0070124">
    <property type="term" value="P:mitochondrial translational initiation"/>
    <property type="evidence" value="ECO:0007669"/>
    <property type="project" value="TreeGrafter"/>
</dbReference>
<dbReference type="EMBL" id="ML120361">
    <property type="protein sequence ID" value="RPB03743.1"/>
    <property type="molecule type" value="Genomic_DNA"/>
</dbReference>
<feature type="region of interest" description="Disordered" evidence="1">
    <location>
        <begin position="246"/>
        <end position="277"/>
    </location>
</feature>
<dbReference type="STRING" id="1336337.A0A3N4K095"/>